<dbReference type="GO" id="GO:0005886">
    <property type="term" value="C:plasma membrane"/>
    <property type="evidence" value="ECO:0007669"/>
    <property type="project" value="UniProtKB-ARBA"/>
</dbReference>
<comment type="similarity">
    <text evidence="2">Belongs to the band 7/mec-2 family.</text>
</comment>
<feature type="transmembrane region" description="Helical" evidence="6">
    <location>
        <begin position="12"/>
        <end position="37"/>
    </location>
</feature>
<feature type="compositionally biased region" description="Basic and acidic residues" evidence="5">
    <location>
        <begin position="385"/>
        <end position="396"/>
    </location>
</feature>
<dbReference type="EMBL" id="FNOF01000005">
    <property type="protein sequence ID" value="SDW65502.1"/>
    <property type="molecule type" value="Genomic_DNA"/>
</dbReference>
<evidence type="ECO:0000256" key="2">
    <source>
        <dbReference type="ARBA" id="ARBA00008164"/>
    </source>
</evidence>
<evidence type="ECO:0000256" key="6">
    <source>
        <dbReference type="SAM" id="Phobius"/>
    </source>
</evidence>
<evidence type="ECO:0000313" key="9">
    <source>
        <dbReference type="Proteomes" id="UP000182573"/>
    </source>
</evidence>
<dbReference type="GO" id="GO:0098552">
    <property type="term" value="C:side of membrane"/>
    <property type="evidence" value="ECO:0007669"/>
    <property type="project" value="UniProtKB-ARBA"/>
</dbReference>
<dbReference type="PANTHER" id="PTHR43327:SF10">
    <property type="entry name" value="STOMATIN-LIKE PROTEIN 2, MITOCHONDRIAL"/>
    <property type="match status" value="1"/>
</dbReference>
<dbReference type="RefSeq" id="WP_004517142.1">
    <property type="nucleotide sequence ID" value="NZ_FNOF01000005.1"/>
</dbReference>
<gene>
    <name evidence="8" type="ORF">SAMN05443574_105212</name>
</gene>
<evidence type="ECO:0000256" key="4">
    <source>
        <dbReference type="ARBA" id="ARBA00022989"/>
    </source>
</evidence>
<feature type="region of interest" description="Disordered" evidence="5">
    <location>
        <begin position="342"/>
        <end position="396"/>
    </location>
</feature>
<evidence type="ECO:0000256" key="5">
    <source>
        <dbReference type="SAM" id="MobiDB-lite"/>
    </source>
</evidence>
<dbReference type="Pfam" id="PF01145">
    <property type="entry name" value="Band_7"/>
    <property type="match status" value="1"/>
</dbReference>
<name>A0A1H2VB07_HALVA</name>
<protein>
    <submittedName>
        <fullName evidence="8">SPFH domain, Band 7 family protein</fullName>
    </submittedName>
</protein>
<dbReference type="InterPro" id="IPR050710">
    <property type="entry name" value="Band7/mec-2_domain"/>
</dbReference>
<evidence type="ECO:0000259" key="7">
    <source>
        <dbReference type="SMART" id="SM00244"/>
    </source>
</evidence>
<dbReference type="STRING" id="28442.SAMN05443574_105212"/>
<dbReference type="InterPro" id="IPR036013">
    <property type="entry name" value="Band_7/SPFH_dom_sf"/>
</dbReference>
<keyword evidence="4 6" id="KW-1133">Transmembrane helix</keyword>
<proteinExistence type="inferred from homology"/>
<dbReference type="Gene3D" id="3.30.479.30">
    <property type="entry name" value="Band 7 domain"/>
    <property type="match status" value="1"/>
</dbReference>
<dbReference type="FunFam" id="3.30.479.30:FF:000004">
    <property type="entry name" value="Putative membrane protease family, stomatin"/>
    <property type="match status" value="1"/>
</dbReference>
<feature type="compositionally biased region" description="Acidic residues" evidence="5">
    <location>
        <begin position="358"/>
        <end position="375"/>
    </location>
</feature>
<organism evidence="8 9">
    <name type="scientific">Haloarcula vallismortis</name>
    <name type="common">Halobacterium vallismortis</name>
    <dbReference type="NCBI Taxonomy" id="28442"/>
    <lineage>
        <taxon>Archaea</taxon>
        <taxon>Methanobacteriati</taxon>
        <taxon>Methanobacteriota</taxon>
        <taxon>Stenosarchaea group</taxon>
        <taxon>Halobacteria</taxon>
        <taxon>Halobacteriales</taxon>
        <taxon>Haloarculaceae</taxon>
        <taxon>Haloarcula</taxon>
    </lineage>
</organism>
<evidence type="ECO:0000256" key="3">
    <source>
        <dbReference type="ARBA" id="ARBA00022692"/>
    </source>
</evidence>
<accession>A0A1H2VB07</accession>
<feature type="domain" description="Band 7" evidence="7">
    <location>
        <begin position="32"/>
        <end position="189"/>
    </location>
</feature>
<dbReference type="SMART" id="SM00244">
    <property type="entry name" value="PHB"/>
    <property type="match status" value="1"/>
</dbReference>
<dbReference type="PRINTS" id="PR00721">
    <property type="entry name" value="STOMATIN"/>
</dbReference>
<dbReference type="SUPFAM" id="SSF117892">
    <property type="entry name" value="Band 7/SPFH domain"/>
    <property type="match status" value="1"/>
</dbReference>
<comment type="subcellular location">
    <subcellularLocation>
        <location evidence="1">Membrane</location>
        <topology evidence="1">Single-pass membrane protein</topology>
    </subcellularLocation>
</comment>
<dbReference type="InterPro" id="IPR001107">
    <property type="entry name" value="Band_7"/>
</dbReference>
<sequence>MFPATAPLQGLGGLVGFVTVIFLLLAIALVYSSVVIIRPYQKGAYTVLGTYRGVLDQGIHFIYPFVSDVTRFDMRTQTLDVPRQEAITRDNSPVTADAVVYIKVMDPKKAFLEVDNYERAVSNLAQTTLRAVLGDMELDDTLNKRGEINARIRKELDEPTDEWGVRVESVEVREVNPSKDVQQAMEQQTSAERKRRAMILEAQGERRSAIETAEGDKQSNIIRAQGEKQSQILEAQGDAISTVLRAKSAESMGERAVIDKGMETLAEIGQGESTKFVLPQELTSLVGRYGKHLQGSDVKENGHSLEALDFDDETREMLGLDDIEEILGQIDEEAEVDVEAMEEEAQKIKQGQDSGLDSADEMIQEMDAEIDDDSGTTDVAGGPDDTTRTSEVDKDN</sequence>
<dbReference type="Proteomes" id="UP000182573">
    <property type="component" value="Unassembled WGS sequence"/>
</dbReference>
<dbReference type="AlphaFoldDB" id="A0A1H2VB07"/>
<evidence type="ECO:0000313" key="8">
    <source>
        <dbReference type="EMBL" id="SDW65502.1"/>
    </source>
</evidence>
<dbReference type="PANTHER" id="PTHR43327">
    <property type="entry name" value="STOMATIN-LIKE PROTEIN 2, MITOCHONDRIAL"/>
    <property type="match status" value="1"/>
</dbReference>
<evidence type="ECO:0000256" key="1">
    <source>
        <dbReference type="ARBA" id="ARBA00004167"/>
    </source>
</evidence>
<keyword evidence="6" id="KW-0472">Membrane</keyword>
<dbReference type="InterPro" id="IPR001972">
    <property type="entry name" value="Stomatin_HflK_fam"/>
</dbReference>
<keyword evidence="3 6" id="KW-0812">Transmembrane</keyword>
<reference evidence="8 9" key="1">
    <citation type="submission" date="2016-10" db="EMBL/GenBank/DDBJ databases">
        <authorList>
            <person name="de Groot N.N."/>
        </authorList>
    </citation>
    <scope>NUCLEOTIDE SEQUENCE [LARGE SCALE GENOMIC DNA]</scope>
    <source>
        <strain evidence="8 9">DSM 3756</strain>
    </source>
</reference>